<name>A0A7I9ZTD1_9MYCO</name>
<dbReference type="GO" id="GO:0005886">
    <property type="term" value="C:plasma membrane"/>
    <property type="evidence" value="ECO:0007669"/>
    <property type="project" value="UniProtKB-SubCell"/>
</dbReference>
<evidence type="ECO:0000256" key="5">
    <source>
        <dbReference type="ARBA" id="ARBA00023136"/>
    </source>
</evidence>
<comment type="caution">
    <text evidence="7">The sequence shown here is derived from an EMBL/GenBank/DDBJ whole genome shotgun (WGS) entry which is preliminary data.</text>
</comment>
<dbReference type="AlphaFoldDB" id="A0A7I9ZTD1"/>
<keyword evidence="3 6" id="KW-0812">Transmembrane</keyword>
<protein>
    <submittedName>
        <fullName evidence="7">Prokaryotic cytochrome C oxidase subunit IV family protein</fullName>
    </submittedName>
</protein>
<feature type="transmembrane region" description="Helical" evidence="6">
    <location>
        <begin position="12"/>
        <end position="33"/>
    </location>
</feature>
<organism evidence="7 8">
    <name type="scientific">Mycolicibacterium hippocampi</name>
    <dbReference type="NCBI Taxonomy" id="659824"/>
    <lineage>
        <taxon>Bacteria</taxon>
        <taxon>Bacillati</taxon>
        <taxon>Actinomycetota</taxon>
        <taxon>Actinomycetes</taxon>
        <taxon>Mycobacteriales</taxon>
        <taxon>Mycobacteriaceae</taxon>
        <taxon>Mycolicibacterium</taxon>
    </lineage>
</organism>
<comment type="subcellular location">
    <subcellularLocation>
        <location evidence="1">Cell membrane</location>
        <topology evidence="1">Multi-pass membrane protein</topology>
    </subcellularLocation>
</comment>
<feature type="transmembrane region" description="Helical" evidence="6">
    <location>
        <begin position="45"/>
        <end position="63"/>
    </location>
</feature>
<dbReference type="RefSeq" id="WP_163892954.1">
    <property type="nucleotide sequence ID" value="NZ_JACKSE010000148.1"/>
</dbReference>
<accession>A0A7I9ZTD1</accession>
<evidence type="ECO:0000256" key="6">
    <source>
        <dbReference type="SAM" id="Phobius"/>
    </source>
</evidence>
<feature type="transmembrane region" description="Helical" evidence="6">
    <location>
        <begin position="75"/>
        <end position="96"/>
    </location>
</feature>
<dbReference type="EMBL" id="BLLB01000002">
    <property type="protein sequence ID" value="GFH04275.1"/>
    <property type="molecule type" value="Genomic_DNA"/>
</dbReference>
<dbReference type="InterPro" id="IPR005171">
    <property type="entry name" value="Cyt_c_oxidase_su4_prok"/>
</dbReference>
<evidence type="ECO:0000256" key="3">
    <source>
        <dbReference type="ARBA" id="ARBA00022692"/>
    </source>
</evidence>
<keyword evidence="5 6" id="KW-0472">Membrane</keyword>
<proteinExistence type="predicted"/>
<keyword evidence="4 6" id="KW-1133">Transmembrane helix</keyword>
<evidence type="ECO:0000256" key="1">
    <source>
        <dbReference type="ARBA" id="ARBA00004651"/>
    </source>
</evidence>
<keyword evidence="2" id="KW-1003">Cell membrane</keyword>
<sequence>MTTSTDSPERSTRAITAAWLVLSAITVVSWWLAPGHSEDHASASVPITVTAILLGFIKGRVIIRYFMEVRDAPRWLRHSTDLWLAALWGAVLVIYLW</sequence>
<gene>
    <name evidence="7" type="ORF">MHIP_47580</name>
</gene>
<evidence type="ECO:0000313" key="8">
    <source>
        <dbReference type="Proteomes" id="UP000465304"/>
    </source>
</evidence>
<keyword evidence="8" id="KW-1185">Reference proteome</keyword>
<reference evidence="7 8" key="1">
    <citation type="journal article" date="2019" name="Emerg. Microbes Infect.">
        <title>Comprehensive subspecies identification of 175 nontuberculous mycobacteria species based on 7547 genomic profiles.</title>
        <authorList>
            <person name="Matsumoto Y."/>
            <person name="Kinjo T."/>
            <person name="Motooka D."/>
            <person name="Nabeya D."/>
            <person name="Jung N."/>
            <person name="Uechi K."/>
            <person name="Horii T."/>
            <person name="Iida T."/>
            <person name="Fujita J."/>
            <person name="Nakamura S."/>
        </authorList>
    </citation>
    <scope>NUCLEOTIDE SEQUENCE [LARGE SCALE GENOMIC DNA]</scope>
    <source>
        <strain evidence="7 8">JCM 30996</strain>
    </source>
</reference>
<evidence type="ECO:0000313" key="7">
    <source>
        <dbReference type="EMBL" id="GFH04275.1"/>
    </source>
</evidence>
<evidence type="ECO:0000256" key="2">
    <source>
        <dbReference type="ARBA" id="ARBA00022475"/>
    </source>
</evidence>
<dbReference type="Pfam" id="PF03626">
    <property type="entry name" value="COX4_pro"/>
    <property type="match status" value="1"/>
</dbReference>
<evidence type="ECO:0000256" key="4">
    <source>
        <dbReference type="ARBA" id="ARBA00022989"/>
    </source>
</evidence>
<dbReference type="Proteomes" id="UP000465304">
    <property type="component" value="Unassembled WGS sequence"/>
</dbReference>